<proteinExistence type="predicted"/>
<sequence length="109" mass="12177">MSVELDDAGLDTLWLRARLGFDMLSVHLLAAVHTVGVRDYDVPVVDLRHEASASYTEAIRRLGLLDFRYPNGRWIPGPSRASLSAGSSRRGWTKSHGRAWQTMRSLVLS</sequence>
<keyword evidence="2" id="KW-1185">Reference proteome</keyword>
<organism evidence="1">
    <name type="scientific">Rosellinia necatrix</name>
    <name type="common">White root-rot fungus</name>
    <dbReference type="NCBI Taxonomy" id="77044"/>
    <lineage>
        <taxon>Eukaryota</taxon>
        <taxon>Fungi</taxon>
        <taxon>Dikarya</taxon>
        <taxon>Ascomycota</taxon>
        <taxon>Pezizomycotina</taxon>
        <taxon>Sordariomycetes</taxon>
        <taxon>Xylariomycetidae</taxon>
        <taxon>Xylariales</taxon>
        <taxon>Xylariaceae</taxon>
        <taxon>Rosellinia</taxon>
    </lineage>
</organism>
<name>A0A1S8ABV4_ROSNE</name>
<dbReference type="EMBL" id="DF977577">
    <property type="protein sequence ID" value="GAW27415.1"/>
    <property type="molecule type" value="Genomic_DNA"/>
</dbReference>
<protein>
    <submittedName>
        <fullName evidence="1">Uncharacterized protein</fullName>
    </submittedName>
</protein>
<evidence type="ECO:0000313" key="2">
    <source>
        <dbReference type="Proteomes" id="UP000054516"/>
    </source>
</evidence>
<gene>
    <name evidence="1" type="ORF">SAMD00023353_13200080</name>
</gene>
<dbReference type="AlphaFoldDB" id="A0A1S8ABV4"/>
<accession>A0A1S8ABV4</accession>
<reference evidence="1" key="1">
    <citation type="submission" date="2016-03" db="EMBL/GenBank/DDBJ databases">
        <title>Draft genome sequence of Rosellinia necatrix.</title>
        <authorList>
            <person name="Kanematsu S."/>
        </authorList>
    </citation>
    <scope>NUCLEOTIDE SEQUENCE [LARGE SCALE GENOMIC DNA]</scope>
    <source>
        <strain evidence="1">W97</strain>
    </source>
</reference>
<dbReference type="Proteomes" id="UP000054516">
    <property type="component" value="Unassembled WGS sequence"/>
</dbReference>
<evidence type="ECO:0000313" key="1">
    <source>
        <dbReference type="EMBL" id="GAW27415.1"/>
    </source>
</evidence>